<keyword evidence="4" id="KW-1185">Reference proteome</keyword>
<evidence type="ECO:0000256" key="1">
    <source>
        <dbReference type="ARBA" id="ARBA00004370"/>
    </source>
</evidence>
<evidence type="ECO:0000256" key="2">
    <source>
        <dbReference type="ARBA" id="ARBA00023136"/>
    </source>
</evidence>
<proteinExistence type="predicted"/>
<dbReference type="Proteomes" id="UP000371041">
    <property type="component" value="Chromosome"/>
</dbReference>
<gene>
    <name evidence="3" type="ORF">GIY23_20310</name>
</gene>
<organism evidence="3 4">
    <name type="scientific">Allosaccharopolyspora coralli</name>
    <dbReference type="NCBI Taxonomy" id="2665642"/>
    <lineage>
        <taxon>Bacteria</taxon>
        <taxon>Bacillati</taxon>
        <taxon>Actinomycetota</taxon>
        <taxon>Actinomycetes</taxon>
        <taxon>Pseudonocardiales</taxon>
        <taxon>Pseudonocardiaceae</taxon>
        <taxon>Allosaccharopolyspora</taxon>
    </lineage>
</organism>
<name>A0A5Q3QDV4_9PSEU</name>
<comment type="subcellular location">
    <subcellularLocation>
        <location evidence="1">Membrane</location>
    </subcellularLocation>
</comment>
<reference evidence="4" key="1">
    <citation type="submission" date="2019-11" db="EMBL/GenBank/DDBJ databases">
        <title>The complete genome sequence of Saccharopolyspora sp. E2A.</title>
        <authorList>
            <person name="Zhang G."/>
        </authorList>
    </citation>
    <scope>NUCLEOTIDE SEQUENCE [LARGE SCALE GENOMIC DNA]</scope>
    <source>
        <strain evidence="4">E2A</strain>
    </source>
</reference>
<dbReference type="EMBL" id="CP045929">
    <property type="protein sequence ID" value="QGK71546.1"/>
    <property type="molecule type" value="Genomic_DNA"/>
</dbReference>
<dbReference type="PANTHER" id="PTHR37042">
    <property type="entry name" value="OUTER MEMBRANE PROTEIN RV1973"/>
    <property type="match status" value="1"/>
</dbReference>
<evidence type="ECO:0000313" key="3">
    <source>
        <dbReference type="EMBL" id="QGK71546.1"/>
    </source>
</evidence>
<dbReference type="KEGG" id="sace:GIY23_20310"/>
<sequence length="178" mass="19318">MSTETENETARARRPRGLVAAVVVFVVCAAAAGGLGASWALAANDDSVAFAVERNQVMEDGRQAILNFNTLDHKNVQRGFDQWVASSTGPLREEVERGREQNAQQIQQAKTTTEAEVVDAAVTELDRRAGKAKMIAVVKVVQKPEGQQPSEKRSRYEAELTREGEQWKLSGLGPVAVG</sequence>
<dbReference type="GO" id="GO:0016020">
    <property type="term" value="C:membrane"/>
    <property type="evidence" value="ECO:0007669"/>
    <property type="project" value="UniProtKB-SubCell"/>
</dbReference>
<dbReference type="RefSeq" id="WP_154078120.1">
    <property type="nucleotide sequence ID" value="NZ_CP045929.1"/>
</dbReference>
<dbReference type="AlphaFoldDB" id="A0A5Q3QDV4"/>
<accession>A0A5Q3QDV4</accession>
<dbReference type="PANTHER" id="PTHR37042:SF4">
    <property type="entry name" value="OUTER MEMBRANE PROTEIN RV1973"/>
    <property type="match status" value="1"/>
</dbReference>
<keyword evidence="2" id="KW-0472">Membrane</keyword>
<evidence type="ECO:0000313" key="4">
    <source>
        <dbReference type="Proteomes" id="UP000371041"/>
    </source>
</evidence>
<protein>
    <recommendedName>
        <fullName evidence="5">Mce-associated membrane protein</fullName>
    </recommendedName>
</protein>
<evidence type="ECO:0008006" key="5">
    <source>
        <dbReference type="Google" id="ProtNLM"/>
    </source>
</evidence>